<sequence>MIKNDFIIPAVFGLILVAIYLASLDWISPPSVTVKYYGKPVANTSVMFMNTSQQDALTDANGRVYLSNRGDHNASIHVSLPDGTGTFLRFPRYGNWTVDFQGPKTITRSEVSYFGIFTSTEEGTTYSYTDEQADAIDTKQMTIEDAQKLIDQEIEKRLDSEN</sequence>
<dbReference type="RefSeq" id="WP_144976459.1">
    <property type="nucleotide sequence ID" value="NZ_CP036289.1"/>
</dbReference>
<keyword evidence="3" id="KW-1185">Reference proteome</keyword>
<protein>
    <submittedName>
        <fullName evidence="2">Uncharacterized protein</fullName>
    </submittedName>
</protein>
<evidence type="ECO:0000313" key="3">
    <source>
        <dbReference type="Proteomes" id="UP000318626"/>
    </source>
</evidence>
<accession>A0A518CE79</accession>
<evidence type="ECO:0000313" key="2">
    <source>
        <dbReference type="EMBL" id="QDU77526.1"/>
    </source>
</evidence>
<dbReference type="KEGG" id="bvo:Pan97_45970"/>
<organism evidence="2 3">
    <name type="scientific">Bremerella volcania</name>
    <dbReference type="NCBI Taxonomy" id="2527984"/>
    <lineage>
        <taxon>Bacteria</taxon>
        <taxon>Pseudomonadati</taxon>
        <taxon>Planctomycetota</taxon>
        <taxon>Planctomycetia</taxon>
        <taxon>Pirellulales</taxon>
        <taxon>Pirellulaceae</taxon>
        <taxon>Bremerella</taxon>
    </lineage>
</organism>
<gene>
    <name evidence="2" type="ORF">Pan97_45970</name>
</gene>
<dbReference type="AlphaFoldDB" id="A0A518CE79"/>
<dbReference type="Proteomes" id="UP000318626">
    <property type="component" value="Chromosome"/>
</dbReference>
<keyword evidence="1" id="KW-0472">Membrane</keyword>
<dbReference type="EMBL" id="CP036289">
    <property type="protein sequence ID" value="QDU77526.1"/>
    <property type="molecule type" value="Genomic_DNA"/>
</dbReference>
<evidence type="ECO:0000256" key="1">
    <source>
        <dbReference type="SAM" id="Phobius"/>
    </source>
</evidence>
<name>A0A518CE79_9BACT</name>
<proteinExistence type="predicted"/>
<keyword evidence="1" id="KW-0812">Transmembrane</keyword>
<feature type="transmembrane region" description="Helical" evidence="1">
    <location>
        <begin position="6"/>
        <end position="27"/>
    </location>
</feature>
<reference evidence="3" key="1">
    <citation type="submission" date="2019-02" db="EMBL/GenBank/DDBJ databases">
        <title>Deep-cultivation of Planctomycetes and their phenomic and genomic characterization uncovers novel biology.</title>
        <authorList>
            <person name="Wiegand S."/>
            <person name="Jogler M."/>
            <person name="Boedeker C."/>
            <person name="Pinto D."/>
            <person name="Vollmers J."/>
            <person name="Rivas-Marin E."/>
            <person name="Kohn T."/>
            <person name="Peeters S.H."/>
            <person name="Heuer A."/>
            <person name="Rast P."/>
            <person name="Oberbeckmann S."/>
            <person name="Bunk B."/>
            <person name="Jeske O."/>
            <person name="Meyerdierks A."/>
            <person name="Storesund J.E."/>
            <person name="Kallscheuer N."/>
            <person name="Luecker S."/>
            <person name="Lage O.M."/>
            <person name="Pohl T."/>
            <person name="Merkel B.J."/>
            <person name="Hornburger P."/>
            <person name="Mueller R.-W."/>
            <person name="Bruemmer F."/>
            <person name="Labrenz M."/>
            <person name="Spormann A.M."/>
            <person name="Op den Camp H."/>
            <person name="Overmann J."/>
            <person name="Amann R."/>
            <person name="Jetten M.S.M."/>
            <person name="Mascher T."/>
            <person name="Medema M.H."/>
            <person name="Devos D.P."/>
            <person name="Kaster A.-K."/>
            <person name="Ovreas L."/>
            <person name="Rohde M."/>
            <person name="Galperin M.Y."/>
            <person name="Jogler C."/>
        </authorList>
    </citation>
    <scope>NUCLEOTIDE SEQUENCE [LARGE SCALE GENOMIC DNA]</scope>
    <source>
        <strain evidence="3">Pan97</strain>
    </source>
</reference>
<keyword evidence="1" id="KW-1133">Transmembrane helix</keyword>